<name>A0A7S1DXI3_HEMAN</name>
<organism evidence="2">
    <name type="scientific">Hemiselmis andersenii</name>
    <name type="common">Cryptophyte alga</name>
    <dbReference type="NCBI Taxonomy" id="464988"/>
    <lineage>
        <taxon>Eukaryota</taxon>
        <taxon>Cryptophyceae</taxon>
        <taxon>Cryptomonadales</taxon>
        <taxon>Hemiselmidaceae</taxon>
        <taxon>Hemiselmis</taxon>
    </lineage>
</organism>
<evidence type="ECO:0000256" key="1">
    <source>
        <dbReference type="SAM" id="MobiDB-lite"/>
    </source>
</evidence>
<dbReference type="AlphaFoldDB" id="A0A7S1DXI3"/>
<reference evidence="2" key="1">
    <citation type="submission" date="2021-01" db="EMBL/GenBank/DDBJ databases">
        <authorList>
            <person name="Corre E."/>
            <person name="Pelletier E."/>
            <person name="Niang G."/>
            <person name="Scheremetjew M."/>
            <person name="Finn R."/>
            <person name="Kale V."/>
            <person name="Holt S."/>
            <person name="Cochrane G."/>
            <person name="Meng A."/>
            <person name="Brown T."/>
            <person name="Cohen L."/>
        </authorList>
    </citation>
    <scope>NUCLEOTIDE SEQUENCE</scope>
    <source>
        <strain evidence="2">CCMP644</strain>
    </source>
</reference>
<proteinExistence type="predicted"/>
<gene>
    <name evidence="2" type="ORF">HAND00432_LOCUS14327</name>
</gene>
<protein>
    <submittedName>
        <fullName evidence="2">Uncharacterized protein</fullName>
    </submittedName>
</protein>
<feature type="region of interest" description="Disordered" evidence="1">
    <location>
        <begin position="130"/>
        <end position="150"/>
    </location>
</feature>
<feature type="region of interest" description="Disordered" evidence="1">
    <location>
        <begin position="1"/>
        <end position="31"/>
    </location>
</feature>
<feature type="compositionally biased region" description="Polar residues" evidence="1">
    <location>
        <begin position="132"/>
        <end position="142"/>
    </location>
</feature>
<accession>A0A7S1DXI3</accession>
<sequence>MAAALPWSNPLTNPRAKPCLSSPPRPQDVSKRVSSNSLLKCWGSGRCLSPCIVLPSPCAAPSDSRGCAADWDWGPGGPGAAALQAVGGSWGLEGGVWRDEGPAGAAAAQGVASGRAMSSSTLLLSSSSTSSAQAAPSNTGSLKVSAETTGGGGAAAATRAPYLPCPQSGPCCWWRFGACLW</sequence>
<dbReference type="EMBL" id="HBFX01023578">
    <property type="protein sequence ID" value="CAD8960083.1"/>
    <property type="molecule type" value="Transcribed_RNA"/>
</dbReference>
<evidence type="ECO:0000313" key="2">
    <source>
        <dbReference type="EMBL" id="CAD8960083.1"/>
    </source>
</evidence>